<feature type="region of interest" description="Disordered" evidence="2">
    <location>
        <begin position="590"/>
        <end position="613"/>
    </location>
</feature>
<keyword evidence="1" id="KW-0479">Metal-binding</keyword>
<name>A0A834W683_9FABA</name>
<dbReference type="Gene3D" id="3.30.40.10">
    <property type="entry name" value="Zinc/RING finger domain, C3HC4 (zinc finger)"/>
    <property type="match status" value="1"/>
</dbReference>
<dbReference type="EMBL" id="JAAIUW010000012">
    <property type="protein sequence ID" value="KAF7805654.1"/>
    <property type="molecule type" value="Genomic_DNA"/>
</dbReference>
<feature type="region of interest" description="Disordered" evidence="2">
    <location>
        <begin position="17"/>
        <end position="39"/>
    </location>
</feature>
<dbReference type="Proteomes" id="UP000634136">
    <property type="component" value="Unassembled WGS sequence"/>
</dbReference>
<dbReference type="InterPro" id="IPR013083">
    <property type="entry name" value="Znf_RING/FYVE/PHD"/>
</dbReference>
<dbReference type="OrthoDB" id="6078042at2759"/>
<evidence type="ECO:0000259" key="3">
    <source>
        <dbReference type="PROSITE" id="PS50089"/>
    </source>
</evidence>
<gene>
    <name evidence="4" type="ORF">G2W53_037815</name>
</gene>
<accession>A0A834W683</accession>
<dbReference type="InterPro" id="IPR001841">
    <property type="entry name" value="Znf_RING"/>
</dbReference>
<comment type="caution">
    <text evidence="4">The sequence shown here is derived from an EMBL/GenBank/DDBJ whole genome shotgun (WGS) entry which is preliminary data.</text>
</comment>
<protein>
    <submittedName>
        <fullName evidence="4">E3 ubiquitin-protein ligase NEURL1B</fullName>
    </submittedName>
</protein>
<feature type="domain" description="RING-type" evidence="3">
    <location>
        <begin position="705"/>
        <end position="744"/>
    </location>
</feature>
<organism evidence="4 5">
    <name type="scientific">Senna tora</name>
    <dbReference type="NCBI Taxonomy" id="362788"/>
    <lineage>
        <taxon>Eukaryota</taxon>
        <taxon>Viridiplantae</taxon>
        <taxon>Streptophyta</taxon>
        <taxon>Embryophyta</taxon>
        <taxon>Tracheophyta</taxon>
        <taxon>Spermatophyta</taxon>
        <taxon>Magnoliopsida</taxon>
        <taxon>eudicotyledons</taxon>
        <taxon>Gunneridae</taxon>
        <taxon>Pentapetalae</taxon>
        <taxon>rosids</taxon>
        <taxon>fabids</taxon>
        <taxon>Fabales</taxon>
        <taxon>Fabaceae</taxon>
        <taxon>Caesalpinioideae</taxon>
        <taxon>Cassia clade</taxon>
        <taxon>Senna</taxon>
    </lineage>
</organism>
<dbReference type="SUPFAM" id="SSF57850">
    <property type="entry name" value="RING/U-box"/>
    <property type="match status" value="1"/>
</dbReference>
<dbReference type="PANTHER" id="PTHR46519:SF3">
    <property type="entry name" value="RING_U-BOX SUPERFAMILY PROTEIN"/>
    <property type="match status" value="1"/>
</dbReference>
<feature type="compositionally biased region" description="Polar residues" evidence="2">
    <location>
        <begin position="284"/>
        <end position="301"/>
    </location>
</feature>
<evidence type="ECO:0000313" key="5">
    <source>
        <dbReference type="Proteomes" id="UP000634136"/>
    </source>
</evidence>
<dbReference type="PANTHER" id="PTHR46519">
    <property type="entry name" value="RING/U-BOX SUPERFAMILY PROTEIN"/>
    <property type="match status" value="1"/>
</dbReference>
<dbReference type="CDD" id="cd16647">
    <property type="entry name" value="mRING-HC-C3HC5_NEU1"/>
    <property type="match status" value="1"/>
</dbReference>
<keyword evidence="5" id="KW-1185">Reference proteome</keyword>
<evidence type="ECO:0000256" key="1">
    <source>
        <dbReference type="PROSITE-ProRule" id="PRU00175"/>
    </source>
</evidence>
<dbReference type="GO" id="GO:0008270">
    <property type="term" value="F:zinc ion binding"/>
    <property type="evidence" value="ECO:0007669"/>
    <property type="project" value="UniProtKB-KW"/>
</dbReference>
<evidence type="ECO:0000256" key="2">
    <source>
        <dbReference type="SAM" id="MobiDB-lite"/>
    </source>
</evidence>
<dbReference type="AlphaFoldDB" id="A0A834W683"/>
<dbReference type="Pfam" id="PF13920">
    <property type="entry name" value="zf-C3HC4_3"/>
    <property type="match status" value="1"/>
</dbReference>
<evidence type="ECO:0000313" key="4">
    <source>
        <dbReference type="EMBL" id="KAF7805654.1"/>
    </source>
</evidence>
<keyword evidence="1" id="KW-0863">Zinc-finger</keyword>
<dbReference type="PROSITE" id="PS50089">
    <property type="entry name" value="ZF_RING_2"/>
    <property type="match status" value="1"/>
</dbReference>
<feature type="region of interest" description="Disordered" evidence="2">
    <location>
        <begin position="273"/>
        <end position="305"/>
    </location>
</feature>
<proteinExistence type="predicted"/>
<sequence>MAIVSLHNVSVLDSSFFRESHSQSSRRRPGDGGRGGTRSSSLLQMWQDIEDEHVELKSSSGENSPDLGEVERERVRQIFREWMNSGARDHASNISPRSNGSRAEWLGETEQERVRVIREWVQMSSQQSGLLSGDNREEQSAEIGTQIERVRDGFVVNKNEGQIDHSRRGIRKLCGRQVLLDMLKKAERERQREVQELWDNHAVSHFPHRNRIQALLRGRFLRNDRAYENNRSTSVAESELGLLRQKQTVSGLREGFFSGKDISGCSLVTSNLTDTSSNSDIDADTNQQTEPSSSQEPNYRGTNRIEISGGQNCLLEPAVEKLDWQDSSAHIEEQRLHLLEFESKNLKSLPSAEIDRRDGTGQSVDVMSTEVTTNGLTQPGLQIEDTEHSNLQEFNEEYNDEQSELGVTINDGNGLSNNALPEQPVGFANDGSDWLPTNVERRNSSWERMDVNHTTMTSNEWPQIILENEDRENFHVVEVPEMGQEDDGLQAAVENWLRGPSDEEGAPVSRTHQICFPYDDNMHSEELTELLSRRRVSNLLSSSFRQNLDRLIQSYVERQEHAQIEWELQEFGHSDSVEDDLEQQSWDQISGGEEGAAETAVQMPSSPTPSQPLWDQQLHHDNWPQSEGWEIINGLRIDIAVLQQRMNSMQRMLEACMDLQLELQRSIKQEVSAALNSSSDSSSGLQDHDSPDDKSKWDYVRKGLCCICCESNIDSLLYRCGHMCTCLKCANELLQSKRKCPMCQAPVMEAIHAYSIL</sequence>
<keyword evidence="1" id="KW-0862">Zinc</keyword>
<reference evidence="4" key="1">
    <citation type="submission" date="2020-09" db="EMBL/GenBank/DDBJ databases">
        <title>Genome-Enabled Discovery of Anthraquinone Biosynthesis in Senna tora.</title>
        <authorList>
            <person name="Kang S.-H."/>
            <person name="Pandey R.P."/>
            <person name="Lee C.-M."/>
            <person name="Sim J.-S."/>
            <person name="Jeong J.-T."/>
            <person name="Choi B.-S."/>
            <person name="Jung M."/>
            <person name="Ginzburg D."/>
            <person name="Zhao K."/>
            <person name="Won S.Y."/>
            <person name="Oh T.-J."/>
            <person name="Yu Y."/>
            <person name="Kim N.-H."/>
            <person name="Lee O.R."/>
            <person name="Lee T.-H."/>
            <person name="Bashyal P."/>
            <person name="Kim T.-S."/>
            <person name="Lee W.-H."/>
            <person name="Kawkins C."/>
            <person name="Kim C.-K."/>
            <person name="Kim J.S."/>
            <person name="Ahn B.O."/>
            <person name="Rhee S.Y."/>
            <person name="Sohng J.K."/>
        </authorList>
    </citation>
    <scope>NUCLEOTIDE SEQUENCE</scope>
    <source>
        <tissue evidence="4">Leaf</tissue>
    </source>
</reference>